<dbReference type="GO" id="GO:0032784">
    <property type="term" value="P:regulation of DNA-templated transcription elongation"/>
    <property type="evidence" value="ECO:0007669"/>
    <property type="project" value="InterPro"/>
</dbReference>
<evidence type="ECO:0000256" key="6">
    <source>
        <dbReference type="ARBA" id="ARBA00024916"/>
    </source>
</evidence>
<dbReference type="Gene3D" id="1.10.150.130">
    <property type="match status" value="1"/>
</dbReference>
<dbReference type="HAMAP" id="MF_00105">
    <property type="entry name" value="GreA_GreB"/>
    <property type="match status" value="1"/>
</dbReference>
<gene>
    <name evidence="10" type="ORF">METZ01_LOCUS79674</name>
</gene>
<dbReference type="AlphaFoldDB" id="A0A381UFB0"/>
<dbReference type="Pfam" id="PF01272">
    <property type="entry name" value="GreA_GreB"/>
    <property type="match status" value="1"/>
</dbReference>
<reference evidence="10" key="1">
    <citation type="submission" date="2018-05" db="EMBL/GenBank/DDBJ databases">
        <authorList>
            <person name="Lanie J.A."/>
            <person name="Ng W.-L."/>
            <person name="Kazmierczak K.M."/>
            <person name="Andrzejewski T.M."/>
            <person name="Davidsen T.M."/>
            <person name="Wayne K.J."/>
            <person name="Tettelin H."/>
            <person name="Glass J.I."/>
            <person name="Rusch D."/>
            <person name="Podicherti R."/>
            <person name="Tsui H.-C.T."/>
            <person name="Winkler M.E."/>
        </authorList>
    </citation>
    <scope>NUCLEOTIDE SEQUENCE</scope>
</reference>
<dbReference type="EMBL" id="UINC01006319">
    <property type="protein sequence ID" value="SVA26820.1"/>
    <property type="molecule type" value="Genomic_DNA"/>
</dbReference>
<dbReference type="Gene3D" id="3.10.50.30">
    <property type="entry name" value="Transcription elongation factor, GreA/GreB, C-terminal domain"/>
    <property type="match status" value="1"/>
</dbReference>
<keyword evidence="4" id="KW-0238">DNA-binding</keyword>
<dbReference type="FunFam" id="1.10.287.180:FF:000001">
    <property type="entry name" value="Transcription elongation factor GreA"/>
    <property type="match status" value="1"/>
</dbReference>
<evidence type="ECO:0000256" key="4">
    <source>
        <dbReference type="ARBA" id="ARBA00023125"/>
    </source>
</evidence>
<evidence type="ECO:0000256" key="1">
    <source>
        <dbReference type="ARBA" id="ARBA00008213"/>
    </source>
</evidence>
<dbReference type="GO" id="GO:0006354">
    <property type="term" value="P:DNA-templated transcription elongation"/>
    <property type="evidence" value="ECO:0007669"/>
    <property type="project" value="TreeGrafter"/>
</dbReference>
<dbReference type="InterPro" id="IPR010998">
    <property type="entry name" value="Integrase_recombinase_N"/>
</dbReference>
<evidence type="ECO:0000259" key="9">
    <source>
        <dbReference type="Pfam" id="PF03449"/>
    </source>
</evidence>
<proteinExistence type="inferred from homology"/>
<accession>A0A381UFB0</accession>
<evidence type="ECO:0000313" key="10">
    <source>
        <dbReference type="EMBL" id="SVA26820.1"/>
    </source>
</evidence>
<dbReference type="GO" id="GO:0070063">
    <property type="term" value="F:RNA polymerase binding"/>
    <property type="evidence" value="ECO:0007669"/>
    <property type="project" value="InterPro"/>
</dbReference>
<dbReference type="PANTHER" id="PTHR30437">
    <property type="entry name" value="TRANSCRIPTION ELONGATION FACTOR GREA"/>
    <property type="match status" value="1"/>
</dbReference>
<keyword evidence="3" id="KW-0805">Transcription regulation</keyword>
<dbReference type="InterPro" id="IPR036953">
    <property type="entry name" value="GreA/GreB_C_sf"/>
</dbReference>
<evidence type="ECO:0000259" key="8">
    <source>
        <dbReference type="Pfam" id="PF01272"/>
    </source>
</evidence>
<organism evidence="10">
    <name type="scientific">marine metagenome</name>
    <dbReference type="NCBI Taxonomy" id="408172"/>
    <lineage>
        <taxon>unclassified sequences</taxon>
        <taxon>metagenomes</taxon>
        <taxon>ecological metagenomes</taxon>
    </lineage>
</organism>
<evidence type="ECO:0000256" key="5">
    <source>
        <dbReference type="ARBA" id="ARBA00023163"/>
    </source>
</evidence>
<dbReference type="InterPro" id="IPR001437">
    <property type="entry name" value="Tscrpt_elong_fac_GreA/B_C"/>
</dbReference>
<feature type="domain" description="Transcription elongation factor GreA/GreB N-terminal" evidence="9">
    <location>
        <begin position="121"/>
        <end position="190"/>
    </location>
</feature>
<sequence>MGGLLPIPTETSLDLNEAYSLYIEGLKQGQSRELYQDLRRFVQWCGTTTKIASLTPQTVASYAEWIGRRGGDPAKKLAPVKALLVYLKRKELIELSLAPHIRIPKGKGKRSSGTASEIETVYLTQDGFNQLTSELEVLKIERIKIVDDIGRAMEDKDFRENAPLDAAKERQGFVESKIRELESILNVAVVGEKGGKGQVRISMGKKVRLKDASNGKLRSYLIVHPREASPSEGKLSSESPVGKALINKKQGEQVEISAPKGTIHYLIERVYG</sequence>
<protein>
    <recommendedName>
        <fullName evidence="2">Transcription elongation factor GreA</fullName>
    </recommendedName>
    <alternativeName>
        <fullName evidence="7">Transcript cleavage factor GreA</fullName>
    </alternativeName>
</protein>
<dbReference type="PROSITE" id="PS00830">
    <property type="entry name" value="GREAB_2"/>
    <property type="match status" value="1"/>
</dbReference>
<evidence type="ECO:0000256" key="3">
    <source>
        <dbReference type="ARBA" id="ARBA00023015"/>
    </source>
</evidence>
<dbReference type="PANTHER" id="PTHR30437:SF4">
    <property type="entry name" value="TRANSCRIPTION ELONGATION FACTOR GREA"/>
    <property type="match status" value="1"/>
</dbReference>
<keyword evidence="5" id="KW-0804">Transcription</keyword>
<comment type="similarity">
    <text evidence="1">Belongs to the GreA/GreB family.</text>
</comment>
<dbReference type="SUPFAM" id="SSF54534">
    <property type="entry name" value="FKBP-like"/>
    <property type="match status" value="1"/>
</dbReference>
<dbReference type="InterPro" id="IPR028624">
    <property type="entry name" value="Tscrpt_elong_fac_GreA/B"/>
</dbReference>
<dbReference type="SUPFAM" id="SSF46557">
    <property type="entry name" value="GreA transcript cleavage protein, N-terminal domain"/>
    <property type="match status" value="1"/>
</dbReference>
<dbReference type="GO" id="GO:0003677">
    <property type="term" value="F:DNA binding"/>
    <property type="evidence" value="ECO:0007669"/>
    <property type="project" value="UniProtKB-KW"/>
</dbReference>
<name>A0A381UFB0_9ZZZZ</name>
<feature type="domain" description="Transcription elongation factor GreA/GreB C-terminal" evidence="8">
    <location>
        <begin position="200"/>
        <end position="270"/>
    </location>
</feature>
<comment type="function">
    <text evidence="6">Necessary for efficient RNA polymerase transcription elongation past template-encoded arresting sites. The arresting sites in DNA have the property of trapping a certain fraction of elongating RNA polymerases that pass through, resulting in locked ternary complexes. Cleavage of the nascent transcript by cleavage factors such as GreA or GreB allows the resumption of elongation from the new 3'terminus. GreA releases sequences of 2 to 3 nucleotides.</text>
</comment>
<dbReference type="InterPro" id="IPR036805">
    <property type="entry name" value="Tscrpt_elong_fac_GreA/B_N_sf"/>
</dbReference>
<dbReference type="InterPro" id="IPR018151">
    <property type="entry name" value="TF_GreA/GreB_CS"/>
</dbReference>
<dbReference type="Gene3D" id="1.10.287.180">
    <property type="entry name" value="Transcription elongation factor, GreA/GreB, N-terminal domain"/>
    <property type="match status" value="1"/>
</dbReference>
<dbReference type="Pfam" id="PF03449">
    <property type="entry name" value="GreA_GreB_N"/>
    <property type="match status" value="1"/>
</dbReference>
<evidence type="ECO:0000256" key="2">
    <source>
        <dbReference type="ARBA" id="ARBA00013729"/>
    </source>
</evidence>
<dbReference type="InterPro" id="IPR022691">
    <property type="entry name" value="Tscrpt_elong_fac_GreA/B_N"/>
</dbReference>
<dbReference type="InterPro" id="IPR023459">
    <property type="entry name" value="Tscrpt_elong_fac_GreA/B_fam"/>
</dbReference>
<evidence type="ECO:0000256" key="7">
    <source>
        <dbReference type="ARBA" id="ARBA00030776"/>
    </source>
</evidence>